<evidence type="ECO:0000313" key="9">
    <source>
        <dbReference type="EMBL" id="THV39680.1"/>
    </source>
</evidence>
<evidence type="ECO:0000256" key="4">
    <source>
        <dbReference type="ARBA" id="ARBA00022729"/>
    </source>
</evidence>
<dbReference type="PANTHER" id="PTHR34296">
    <property type="entry name" value="TRANSCRIPTIONAL ACTIVATOR PROTEIN MED"/>
    <property type="match status" value="1"/>
</dbReference>
<organism evidence="9 10">
    <name type="scientific">Glycomyces buryatensis</name>
    <dbReference type="NCBI Taxonomy" id="2570927"/>
    <lineage>
        <taxon>Bacteria</taxon>
        <taxon>Bacillati</taxon>
        <taxon>Actinomycetota</taxon>
        <taxon>Actinomycetes</taxon>
        <taxon>Glycomycetales</taxon>
        <taxon>Glycomycetaceae</taxon>
        <taxon>Glycomyces</taxon>
    </lineage>
</organism>
<evidence type="ECO:0000313" key="10">
    <source>
        <dbReference type="Proteomes" id="UP000308760"/>
    </source>
</evidence>
<dbReference type="PROSITE" id="PS51257">
    <property type="entry name" value="PROKAR_LIPOPROTEIN"/>
    <property type="match status" value="1"/>
</dbReference>
<feature type="domain" description="ABC transporter substrate-binding protein PnrA-like" evidence="8">
    <location>
        <begin position="52"/>
        <end position="369"/>
    </location>
</feature>
<gene>
    <name evidence="9" type="ORF">FAB82_17010</name>
</gene>
<dbReference type="RefSeq" id="WP_136535737.1">
    <property type="nucleotide sequence ID" value="NZ_STGY01000064.1"/>
</dbReference>
<dbReference type="PANTHER" id="PTHR34296:SF2">
    <property type="entry name" value="ABC TRANSPORTER GUANOSINE-BINDING PROTEIN NUPN"/>
    <property type="match status" value="1"/>
</dbReference>
<dbReference type="CDD" id="cd06354">
    <property type="entry name" value="PBP1_PrnA-like"/>
    <property type="match status" value="1"/>
</dbReference>
<name>A0A4S8Q6D3_9ACTN</name>
<keyword evidence="5" id="KW-0472">Membrane</keyword>
<feature type="signal peptide" evidence="7">
    <location>
        <begin position="1"/>
        <end position="31"/>
    </location>
</feature>
<evidence type="ECO:0000256" key="3">
    <source>
        <dbReference type="ARBA" id="ARBA00022475"/>
    </source>
</evidence>
<reference evidence="9 10" key="2">
    <citation type="submission" date="2019-05" db="EMBL/GenBank/DDBJ databases">
        <title>Glycomyces buryatensis sp. nov.</title>
        <authorList>
            <person name="Nikitina E."/>
        </authorList>
    </citation>
    <scope>NUCLEOTIDE SEQUENCE [LARGE SCALE GENOMIC DNA]</scope>
    <source>
        <strain evidence="9 10">18</strain>
    </source>
</reference>
<evidence type="ECO:0000256" key="1">
    <source>
        <dbReference type="ARBA" id="ARBA00004193"/>
    </source>
</evidence>
<proteinExistence type="inferred from homology"/>
<evidence type="ECO:0000256" key="6">
    <source>
        <dbReference type="ARBA" id="ARBA00023288"/>
    </source>
</evidence>
<keyword evidence="10" id="KW-1185">Reference proteome</keyword>
<evidence type="ECO:0000259" key="8">
    <source>
        <dbReference type="Pfam" id="PF02608"/>
    </source>
</evidence>
<dbReference type="SUPFAM" id="SSF53822">
    <property type="entry name" value="Periplasmic binding protein-like I"/>
    <property type="match status" value="1"/>
</dbReference>
<reference evidence="10" key="1">
    <citation type="submission" date="2019-04" db="EMBL/GenBank/DDBJ databases">
        <title>Nocardioides xinjiangensis sp. nov.</title>
        <authorList>
            <person name="Liu S."/>
        </authorList>
    </citation>
    <scope>NUCLEOTIDE SEQUENCE [LARGE SCALE GENOMIC DNA]</scope>
    <source>
        <strain evidence="10">18</strain>
    </source>
</reference>
<keyword evidence="6" id="KW-0449">Lipoprotein</keyword>
<dbReference type="Pfam" id="PF02608">
    <property type="entry name" value="Bmp"/>
    <property type="match status" value="1"/>
</dbReference>
<protein>
    <submittedName>
        <fullName evidence="9">BMP family ABC transporter substrate-binding protein</fullName>
    </submittedName>
</protein>
<dbReference type="AlphaFoldDB" id="A0A4S8Q6D3"/>
<comment type="subcellular location">
    <subcellularLocation>
        <location evidence="1">Cell membrane</location>
        <topology evidence="1">Lipid-anchor</topology>
    </subcellularLocation>
</comment>
<keyword evidence="4 7" id="KW-0732">Signal</keyword>
<dbReference type="GO" id="GO:0005886">
    <property type="term" value="C:plasma membrane"/>
    <property type="evidence" value="ECO:0007669"/>
    <property type="project" value="UniProtKB-SubCell"/>
</dbReference>
<dbReference type="InterPro" id="IPR050957">
    <property type="entry name" value="BMP_lipoprotein"/>
</dbReference>
<comment type="similarity">
    <text evidence="2">Belongs to the BMP lipoprotein family.</text>
</comment>
<dbReference type="InterPro" id="IPR028082">
    <property type="entry name" value="Peripla_BP_I"/>
</dbReference>
<comment type="caution">
    <text evidence="9">The sequence shown here is derived from an EMBL/GenBank/DDBJ whole genome shotgun (WGS) entry which is preliminary data.</text>
</comment>
<accession>A0A4S8Q6D3</accession>
<dbReference type="Gene3D" id="3.40.50.2300">
    <property type="match status" value="2"/>
</dbReference>
<keyword evidence="3" id="KW-1003">Cell membrane</keyword>
<sequence length="380" mass="39043">MAASQHRTTLAVKPYKLALAGVAATSLAALAACGEAPSDTGDGNGDASFMACMVTDSGGVDDKSFNESSWAGMEAAAEENSDIEVDFKESSSEADYDPNLQATVDDGCNFIVGVGGLMAGNVTAAAQANTEIPFAIVDGVASDAEGAPIDVENVFSIQFDTAQSAFLAGYIAASQTESGKVATWGGLQIPPVTIFMDGFVEGVEHFNEAKDDDVEVLGWDVESQEGTFINGFEDTGEGKSTTENFISQGADIVMPVAGPAGIGALTAASENDDVEAIWVDTDGYESTDFGAELLTSAEKGLAEAVKTAVLTAYENKDAESAAAAAEPYIGTLENGGVAISPYHDFDSVISDETKQEVEDLQAAIIDGSVVVESPASPASE</sequence>
<dbReference type="OrthoDB" id="9784230at2"/>
<evidence type="ECO:0000256" key="5">
    <source>
        <dbReference type="ARBA" id="ARBA00023136"/>
    </source>
</evidence>
<evidence type="ECO:0000256" key="7">
    <source>
        <dbReference type="SAM" id="SignalP"/>
    </source>
</evidence>
<dbReference type="InterPro" id="IPR003760">
    <property type="entry name" value="PnrA-like"/>
</dbReference>
<dbReference type="Proteomes" id="UP000308760">
    <property type="component" value="Unassembled WGS sequence"/>
</dbReference>
<dbReference type="EMBL" id="STGY01000064">
    <property type="protein sequence ID" value="THV39680.1"/>
    <property type="molecule type" value="Genomic_DNA"/>
</dbReference>
<evidence type="ECO:0000256" key="2">
    <source>
        <dbReference type="ARBA" id="ARBA00008610"/>
    </source>
</evidence>
<feature type="chain" id="PRO_5038634748" evidence="7">
    <location>
        <begin position="32"/>
        <end position="380"/>
    </location>
</feature>